<keyword evidence="5" id="KW-0808">Transferase</keyword>
<dbReference type="InterPro" id="IPR004358">
    <property type="entry name" value="Sig_transdc_His_kin-like_C"/>
</dbReference>
<proteinExistence type="predicted"/>
<feature type="domain" description="HAMP" evidence="14">
    <location>
        <begin position="164"/>
        <end position="216"/>
    </location>
</feature>
<dbReference type="SMART" id="SM00387">
    <property type="entry name" value="HATPase_c"/>
    <property type="match status" value="1"/>
</dbReference>
<evidence type="ECO:0000259" key="14">
    <source>
        <dbReference type="PROSITE" id="PS50885"/>
    </source>
</evidence>
<dbReference type="InterPro" id="IPR050428">
    <property type="entry name" value="TCS_sensor_his_kinase"/>
</dbReference>
<dbReference type="InterPro" id="IPR036097">
    <property type="entry name" value="HisK_dim/P_sf"/>
</dbReference>
<dbReference type="InterPro" id="IPR003594">
    <property type="entry name" value="HATPase_dom"/>
</dbReference>
<evidence type="ECO:0000256" key="11">
    <source>
        <dbReference type="SAM" id="Phobius"/>
    </source>
</evidence>
<evidence type="ECO:0000256" key="10">
    <source>
        <dbReference type="ARBA" id="ARBA00023136"/>
    </source>
</evidence>
<dbReference type="GO" id="GO:0000155">
    <property type="term" value="F:phosphorelay sensor kinase activity"/>
    <property type="evidence" value="ECO:0007669"/>
    <property type="project" value="InterPro"/>
</dbReference>
<evidence type="ECO:0000259" key="13">
    <source>
        <dbReference type="PROSITE" id="PS50109"/>
    </source>
</evidence>
<keyword evidence="4" id="KW-0597">Phosphoprotein</keyword>
<evidence type="ECO:0000256" key="1">
    <source>
        <dbReference type="ARBA" id="ARBA00000085"/>
    </source>
</evidence>
<reference evidence="15 16" key="1">
    <citation type="submission" date="2015-07" db="EMBL/GenBank/DDBJ databases">
        <title>Genome sequencing of Kibdelosporangium phytohabitans.</title>
        <authorList>
            <person name="Qin S."/>
            <person name="Xing K."/>
        </authorList>
    </citation>
    <scope>NUCLEOTIDE SEQUENCE [LARGE SCALE GENOMIC DNA]</scope>
    <source>
        <strain evidence="15 16">KLBMP1111</strain>
    </source>
</reference>
<evidence type="ECO:0000256" key="4">
    <source>
        <dbReference type="ARBA" id="ARBA00022553"/>
    </source>
</evidence>
<sequence length="433" mass="46137">MRSLRTRLLIAFALLSGVTAAAVAGAMYVQARNVILEKAQESAVRQFTDRVASMTVPDAGVLSDRESNGVIIYRGRTLSGGLRPSDIPLELRAKAATGVVAWQRVVRDGNAGVLMGLRLSDLEFYGARGLQDEQESISQLALLAWVIGIGSLVLGGFLAWLAANSVLRPVRELDAAARRLGEGDLTTRVQVRGTDELAGVAQTFNTTAAALEKQVADARRFVADVSHELRTPLAAMTAVTDVLDEEAPHLTEHAGKAASLVSQGTRDLTRLVNDLMEVSRFDSGTATLAVEDVDVAEAITATLRARRWSDVVTAFEPVTTRLDPRRLDVVVANLVGNALKHGSAPVSVALRGEPGWVVVEVADRGPGLDPQVLPQVFDRFYKADTARTRSEGSGLGLAIAWENARLHNGTITAGNRPDGGAVFTLRLPSGGSR</sequence>
<dbReference type="InterPro" id="IPR036890">
    <property type="entry name" value="HATPase_C_sf"/>
</dbReference>
<dbReference type="EMBL" id="CP012752">
    <property type="protein sequence ID" value="ALG12267.1"/>
    <property type="molecule type" value="Genomic_DNA"/>
</dbReference>
<dbReference type="EC" id="2.7.13.3" evidence="3"/>
<accession>A0A0N9IBN1</accession>
<evidence type="ECO:0000256" key="3">
    <source>
        <dbReference type="ARBA" id="ARBA00012438"/>
    </source>
</evidence>
<keyword evidence="16" id="KW-1185">Reference proteome</keyword>
<dbReference type="Pfam" id="PF00672">
    <property type="entry name" value="HAMP"/>
    <property type="match status" value="1"/>
</dbReference>
<protein>
    <recommendedName>
        <fullName evidence="3">histidine kinase</fullName>
        <ecNumber evidence="3">2.7.13.3</ecNumber>
    </recommendedName>
</protein>
<dbReference type="PANTHER" id="PTHR45436:SF5">
    <property type="entry name" value="SENSOR HISTIDINE KINASE TRCS"/>
    <property type="match status" value="1"/>
</dbReference>
<dbReference type="FunFam" id="1.10.287.130:FF:000001">
    <property type="entry name" value="Two-component sensor histidine kinase"/>
    <property type="match status" value="1"/>
</dbReference>
<feature type="transmembrane region" description="Helical" evidence="11">
    <location>
        <begin position="142"/>
        <end position="163"/>
    </location>
</feature>
<name>A0A0N9IBN1_9PSEU</name>
<dbReference type="PANTHER" id="PTHR45436">
    <property type="entry name" value="SENSOR HISTIDINE KINASE YKOH"/>
    <property type="match status" value="1"/>
</dbReference>
<dbReference type="STRING" id="860235.AOZ06_40265"/>
<dbReference type="Pfam" id="PF02518">
    <property type="entry name" value="HATPase_c"/>
    <property type="match status" value="1"/>
</dbReference>
<dbReference type="CDD" id="cd00075">
    <property type="entry name" value="HATPase"/>
    <property type="match status" value="1"/>
</dbReference>
<dbReference type="PROSITE" id="PS50885">
    <property type="entry name" value="HAMP"/>
    <property type="match status" value="1"/>
</dbReference>
<keyword evidence="9" id="KW-0902">Two-component regulatory system</keyword>
<keyword evidence="8 11" id="KW-1133">Transmembrane helix</keyword>
<dbReference type="SUPFAM" id="SSF158472">
    <property type="entry name" value="HAMP domain-like"/>
    <property type="match status" value="1"/>
</dbReference>
<evidence type="ECO:0000256" key="2">
    <source>
        <dbReference type="ARBA" id="ARBA00004236"/>
    </source>
</evidence>
<keyword evidence="12" id="KW-0732">Signal</keyword>
<evidence type="ECO:0000256" key="8">
    <source>
        <dbReference type="ARBA" id="ARBA00022989"/>
    </source>
</evidence>
<dbReference type="Gene3D" id="6.10.340.10">
    <property type="match status" value="1"/>
</dbReference>
<dbReference type="SUPFAM" id="SSF47384">
    <property type="entry name" value="Homodimeric domain of signal transducing histidine kinase"/>
    <property type="match status" value="1"/>
</dbReference>
<dbReference type="Gene3D" id="3.30.565.10">
    <property type="entry name" value="Histidine kinase-like ATPase, C-terminal domain"/>
    <property type="match status" value="1"/>
</dbReference>
<keyword evidence="6 11" id="KW-0812">Transmembrane</keyword>
<evidence type="ECO:0000256" key="6">
    <source>
        <dbReference type="ARBA" id="ARBA00022692"/>
    </source>
</evidence>
<evidence type="ECO:0000256" key="7">
    <source>
        <dbReference type="ARBA" id="ARBA00022777"/>
    </source>
</evidence>
<dbReference type="AlphaFoldDB" id="A0A0N9IBN1"/>
<dbReference type="InterPro" id="IPR005467">
    <property type="entry name" value="His_kinase_dom"/>
</dbReference>
<dbReference type="PROSITE" id="PS50109">
    <property type="entry name" value="HIS_KIN"/>
    <property type="match status" value="1"/>
</dbReference>
<dbReference type="SUPFAM" id="SSF55874">
    <property type="entry name" value="ATPase domain of HSP90 chaperone/DNA topoisomerase II/histidine kinase"/>
    <property type="match status" value="1"/>
</dbReference>
<evidence type="ECO:0000313" key="16">
    <source>
        <dbReference type="Proteomes" id="UP000063699"/>
    </source>
</evidence>
<feature type="chain" id="PRO_5039429859" description="histidine kinase" evidence="12">
    <location>
        <begin position="22"/>
        <end position="433"/>
    </location>
</feature>
<dbReference type="Pfam" id="PF00512">
    <property type="entry name" value="HisKA"/>
    <property type="match status" value="1"/>
</dbReference>
<dbReference type="SMART" id="SM00304">
    <property type="entry name" value="HAMP"/>
    <property type="match status" value="1"/>
</dbReference>
<dbReference type="Proteomes" id="UP000063699">
    <property type="component" value="Chromosome"/>
</dbReference>
<dbReference type="InterPro" id="IPR003661">
    <property type="entry name" value="HisK_dim/P_dom"/>
</dbReference>
<evidence type="ECO:0000313" key="15">
    <source>
        <dbReference type="EMBL" id="ALG12267.1"/>
    </source>
</evidence>
<dbReference type="PRINTS" id="PR00344">
    <property type="entry name" value="BCTRLSENSOR"/>
</dbReference>
<dbReference type="SMART" id="SM00388">
    <property type="entry name" value="HisKA"/>
    <property type="match status" value="1"/>
</dbReference>
<dbReference type="CDD" id="cd00082">
    <property type="entry name" value="HisKA"/>
    <property type="match status" value="1"/>
</dbReference>
<gene>
    <name evidence="15" type="ORF">AOZ06_40265</name>
</gene>
<dbReference type="CDD" id="cd06225">
    <property type="entry name" value="HAMP"/>
    <property type="match status" value="1"/>
</dbReference>
<comment type="subcellular location">
    <subcellularLocation>
        <location evidence="2">Cell membrane</location>
    </subcellularLocation>
</comment>
<keyword evidence="10 11" id="KW-0472">Membrane</keyword>
<dbReference type="GO" id="GO:0005886">
    <property type="term" value="C:plasma membrane"/>
    <property type="evidence" value="ECO:0007669"/>
    <property type="project" value="UniProtKB-SubCell"/>
</dbReference>
<keyword evidence="7 15" id="KW-0418">Kinase</keyword>
<dbReference type="KEGG" id="kphy:AOZ06_40265"/>
<evidence type="ECO:0000256" key="9">
    <source>
        <dbReference type="ARBA" id="ARBA00023012"/>
    </source>
</evidence>
<dbReference type="InterPro" id="IPR003660">
    <property type="entry name" value="HAMP_dom"/>
</dbReference>
<dbReference type="Gene3D" id="1.10.287.130">
    <property type="match status" value="1"/>
</dbReference>
<evidence type="ECO:0000256" key="12">
    <source>
        <dbReference type="SAM" id="SignalP"/>
    </source>
</evidence>
<evidence type="ECO:0000256" key="5">
    <source>
        <dbReference type="ARBA" id="ARBA00022679"/>
    </source>
</evidence>
<dbReference type="RefSeq" id="WP_054294162.1">
    <property type="nucleotide sequence ID" value="NZ_CP012752.1"/>
</dbReference>
<comment type="catalytic activity">
    <reaction evidence="1">
        <text>ATP + protein L-histidine = ADP + protein N-phospho-L-histidine.</text>
        <dbReference type="EC" id="2.7.13.3"/>
    </reaction>
</comment>
<feature type="domain" description="Histidine kinase" evidence="13">
    <location>
        <begin position="224"/>
        <end position="431"/>
    </location>
</feature>
<feature type="signal peptide" evidence="12">
    <location>
        <begin position="1"/>
        <end position="21"/>
    </location>
</feature>
<organism evidence="15 16">
    <name type="scientific">Kibdelosporangium phytohabitans</name>
    <dbReference type="NCBI Taxonomy" id="860235"/>
    <lineage>
        <taxon>Bacteria</taxon>
        <taxon>Bacillati</taxon>
        <taxon>Actinomycetota</taxon>
        <taxon>Actinomycetes</taxon>
        <taxon>Pseudonocardiales</taxon>
        <taxon>Pseudonocardiaceae</taxon>
        <taxon>Kibdelosporangium</taxon>
    </lineage>
</organism>